<keyword evidence="1" id="KW-0812">Transmembrane</keyword>
<name>A0A9X1MCL0_9MICC</name>
<feature type="transmembrane region" description="Helical" evidence="1">
    <location>
        <begin position="75"/>
        <end position="95"/>
    </location>
</feature>
<evidence type="ECO:0000313" key="3">
    <source>
        <dbReference type="Proteomes" id="UP001139158"/>
    </source>
</evidence>
<accession>A0A9X1MCL0</accession>
<sequence>MGNPASASGAHHDLYRRPVEGQTQDAVQVVDDGSASGAADRFADPARGDATEYLGEPAGDRTPLAQAPVRQRVNVPLIAAWVLVGLFLAAGLAWLTGTLPASQMLYDSSGNLLTESSTAIAMNLNFMGPFLFLFGLLGAFTLLTVQAAAFRRGVRS</sequence>
<keyword evidence="1" id="KW-0472">Membrane</keyword>
<organism evidence="2 3">
    <name type="scientific">Arthrobacter caoxuetaonis</name>
    <dbReference type="NCBI Taxonomy" id="2886935"/>
    <lineage>
        <taxon>Bacteria</taxon>
        <taxon>Bacillati</taxon>
        <taxon>Actinomycetota</taxon>
        <taxon>Actinomycetes</taxon>
        <taxon>Micrococcales</taxon>
        <taxon>Micrococcaceae</taxon>
        <taxon>Arthrobacter</taxon>
    </lineage>
</organism>
<evidence type="ECO:0000313" key="2">
    <source>
        <dbReference type="EMBL" id="MCC3297558.1"/>
    </source>
</evidence>
<keyword evidence="3" id="KW-1185">Reference proteome</keyword>
<dbReference type="EMBL" id="JAJFZV010000005">
    <property type="protein sequence ID" value="MCC3297558.1"/>
    <property type="molecule type" value="Genomic_DNA"/>
</dbReference>
<dbReference type="AlphaFoldDB" id="A0A9X1MCL0"/>
<dbReference type="Proteomes" id="UP001139158">
    <property type="component" value="Unassembled WGS sequence"/>
</dbReference>
<proteinExistence type="predicted"/>
<comment type="caution">
    <text evidence="2">The sequence shown here is derived from an EMBL/GenBank/DDBJ whole genome shotgun (WGS) entry which is preliminary data.</text>
</comment>
<keyword evidence="1" id="KW-1133">Transmembrane helix</keyword>
<feature type="transmembrane region" description="Helical" evidence="1">
    <location>
        <begin position="130"/>
        <end position="150"/>
    </location>
</feature>
<protein>
    <submittedName>
        <fullName evidence="2">Uncharacterized protein</fullName>
    </submittedName>
</protein>
<dbReference type="RefSeq" id="WP_227895444.1">
    <property type="nucleotide sequence ID" value="NZ_CP099466.1"/>
</dbReference>
<evidence type="ECO:0000256" key="1">
    <source>
        <dbReference type="SAM" id="Phobius"/>
    </source>
</evidence>
<reference evidence="2" key="1">
    <citation type="submission" date="2021-10" db="EMBL/GenBank/DDBJ databases">
        <title>Novel species in genus Arthrobacter.</title>
        <authorList>
            <person name="Liu Y."/>
        </authorList>
    </citation>
    <scope>NUCLEOTIDE SEQUENCE</scope>
    <source>
        <strain evidence="2">Zg-Y453</strain>
    </source>
</reference>
<gene>
    <name evidence="2" type="ORF">LJ757_07020</name>
</gene>